<dbReference type="Proteomes" id="UP000184267">
    <property type="component" value="Unassembled WGS sequence"/>
</dbReference>
<protein>
    <submittedName>
        <fullName evidence="1">Uncharacterized protein</fullName>
    </submittedName>
</protein>
<comment type="caution">
    <text evidence="1">The sequence shown here is derived from an EMBL/GenBank/DDBJ whole genome shotgun (WGS) entry which is preliminary data.</text>
</comment>
<accession>A0A1M2W7Q2</accession>
<keyword evidence="2" id="KW-1185">Reference proteome</keyword>
<reference evidence="1 2" key="1">
    <citation type="submission" date="2016-10" db="EMBL/GenBank/DDBJ databases">
        <title>Genome sequence of the basidiomycete white-rot fungus Trametes pubescens.</title>
        <authorList>
            <person name="Makela M.R."/>
            <person name="Granchi Z."/>
            <person name="Peng M."/>
            <person name="De Vries R.P."/>
            <person name="Grigoriev I."/>
            <person name="Riley R."/>
            <person name="Hilden K."/>
        </authorList>
    </citation>
    <scope>NUCLEOTIDE SEQUENCE [LARGE SCALE GENOMIC DNA]</scope>
    <source>
        <strain evidence="1 2">FBCC735</strain>
    </source>
</reference>
<dbReference type="EMBL" id="MNAD01000103">
    <property type="protein sequence ID" value="OJT15878.1"/>
    <property type="molecule type" value="Genomic_DNA"/>
</dbReference>
<evidence type="ECO:0000313" key="1">
    <source>
        <dbReference type="EMBL" id="OJT15878.1"/>
    </source>
</evidence>
<proteinExistence type="predicted"/>
<dbReference type="PROSITE" id="PS51257">
    <property type="entry name" value="PROKAR_LIPOPROTEIN"/>
    <property type="match status" value="1"/>
</dbReference>
<evidence type="ECO:0000313" key="2">
    <source>
        <dbReference type="Proteomes" id="UP000184267"/>
    </source>
</evidence>
<gene>
    <name evidence="1" type="ORF">TRAPUB_1419</name>
</gene>
<organism evidence="1 2">
    <name type="scientific">Trametes pubescens</name>
    <name type="common">White-rot fungus</name>
    <dbReference type="NCBI Taxonomy" id="154538"/>
    <lineage>
        <taxon>Eukaryota</taxon>
        <taxon>Fungi</taxon>
        <taxon>Dikarya</taxon>
        <taxon>Basidiomycota</taxon>
        <taxon>Agaricomycotina</taxon>
        <taxon>Agaricomycetes</taxon>
        <taxon>Polyporales</taxon>
        <taxon>Polyporaceae</taxon>
        <taxon>Trametes</taxon>
    </lineage>
</organism>
<sequence length="195" mass="21080">MRAESFLAPGTSSACSLPECQIASSFADGTMTYVCLRCLRMSARWESSNHTAIRQEGRPASVGHSCSNDRGAGWLTAASEDGERMAAVRMTQTTEVLAKSSEHTALRATAWRRSSSPRVDREIVRALASRQSRFGVCSTARLQWPVPEAIRGEFSISNPKRHARLCATVAPAPPFQKAFASGVQDGPRVVADLPS</sequence>
<dbReference type="AlphaFoldDB" id="A0A1M2W7Q2"/>
<name>A0A1M2W7Q2_TRAPU</name>